<evidence type="ECO:0000313" key="3">
    <source>
        <dbReference type="Proteomes" id="UP001447188"/>
    </source>
</evidence>
<sequence>MDTSPTPSSSTGEPAKTTDAAPTTTSQSEPRYTRPITQCDTRWIIGNTVPCHYCRNPCDFAEGTWKMLREPIFVNGSSLLAASSGIVQFKLPSGRIFEIEALFVPFIQNSLLSIARLSAEGRFDFIEGTCMMDGEVFGNGQFYVTAEVLRPTKPT</sequence>
<proteinExistence type="predicted"/>
<dbReference type="Proteomes" id="UP001447188">
    <property type="component" value="Unassembled WGS sequence"/>
</dbReference>
<evidence type="ECO:0000313" key="2">
    <source>
        <dbReference type="EMBL" id="KAL0631336.1"/>
    </source>
</evidence>
<feature type="compositionally biased region" description="Low complexity" evidence="1">
    <location>
        <begin position="1"/>
        <end position="25"/>
    </location>
</feature>
<evidence type="ECO:0000256" key="1">
    <source>
        <dbReference type="SAM" id="MobiDB-lite"/>
    </source>
</evidence>
<feature type="region of interest" description="Disordered" evidence="1">
    <location>
        <begin position="1"/>
        <end position="32"/>
    </location>
</feature>
<gene>
    <name evidence="2" type="ORF">Q9L58_009798</name>
</gene>
<name>A0ABR3G6A2_9PEZI</name>
<comment type="caution">
    <text evidence="2">The sequence shown here is derived from an EMBL/GenBank/DDBJ whole genome shotgun (WGS) entry which is preliminary data.</text>
</comment>
<organism evidence="2 3">
    <name type="scientific">Discina gigas</name>
    <dbReference type="NCBI Taxonomy" id="1032678"/>
    <lineage>
        <taxon>Eukaryota</taxon>
        <taxon>Fungi</taxon>
        <taxon>Dikarya</taxon>
        <taxon>Ascomycota</taxon>
        <taxon>Pezizomycotina</taxon>
        <taxon>Pezizomycetes</taxon>
        <taxon>Pezizales</taxon>
        <taxon>Discinaceae</taxon>
        <taxon>Discina</taxon>
    </lineage>
</organism>
<reference evidence="2 3" key="1">
    <citation type="submission" date="2024-02" db="EMBL/GenBank/DDBJ databases">
        <title>Discinaceae phylogenomics.</title>
        <authorList>
            <person name="Dirks A.C."/>
            <person name="James T.Y."/>
        </authorList>
    </citation>
    <scope>NUCLEOTIDE SEQUENCE [LARGE SCALE GENOMIC DNA]</scope>
    <source>
        <strain evidence="2 3">ACD0624</strain>
    </source>
</reference>
<keyword evidence="3" id="KW-1185">Reference proteome</keyword>
<dbReference type="EMBL" id="JBBBZM010000263">
    <property type="protein sequence ID" value="KAL0631336.1"/>
    <property type="molecule type" value="Genomic_DNA"/>
</dbReference>
<protein>
    <submittedName>
        <fullName evidence="2">Uncharacterized protein</fullName>
    </submittedName>
</protein>
<accession>A0ABR3G6A2</accession>